<reference evidence="1 2" key="1">
    <citation type="submission" date="2015-03" db="EMBL/GenBank/DDBJ databases">
        <authorList>
            <person name="Morales-Cruz A."/>
            <person name="Amrine K.C."/>
            <person name="Cantu D."/>
        </authorList>
    </citation>
    <scope>NUCLEOTIDE SEQUENCE [LARGE SCALE GENOMIC DNA]</scope>
    <source>
        <strain evidence="1">DS831</strain>
    </source>
</reference>
<evidence type="ECO:0000313" key="2">
    <source>
        <dbReference type="Proteomes" id="UP000034182"/>
    </source>
</evidence>
<dbReference type="AlphaFoldDB" id="A0A0G2G0V3"/>
<name>A0A0G2G0V3_9PEZI</name>
<dbReference type="Proteomes" id="UP000034182">
    <property type="component" value="Unassembled WGS sequence"/>
</dbReference>
<reference evidence="1 2" key="2">
    <citation type="submission" date="2015-05" db="EMBL/GenBank/DDBJ databases">
        <title>Distinctive expansion of gene families associated with plant cell wall degradation and secondary metabolism in the genomes of grapevine trunk pathogens.</title>
        <authorList>
            <person name="Lawrence D.P."/>
            <person name="Travadon R."/>
            <person name="Rolshausen P.E."/>
            <person name="Baumgartner K."/>
        </authorList>
    </citation>
    <scope>NUCLEOTIDE SEQUENCE [LARGE SCALE GENOMIC DNA]</scope>
    <source>
        <strain evidence="1">DS831</strain>
    </source>
</reference>
<protein>
    <submittedName>
        <fullName evidence="1">Putative asparaginase family protein</fullName>
    </submittedName>
</protein>
<sequence>MLLCRRLQLNLSVDPFKIIQLNRNRNKRPTKQHAQTLSLTPSGLGGHCYQWHRLKKNKENKLQPVSEEEAVRGMIEKEFMGHPSVKSSHSAGAIGAMSVKKTRDGVYFYFAHNTDSFALASMHSDEDRPTCTMSRSVGPGVVAQGGRCLRYKRKR</sequence>
<organism evidence="1 2">
    <name type="scientific">Diplodia seriata</name>
    <dbReference type="NCBI Taxonomy" id="420778"/>
    <lineage>
        <taxon>Eukaryota</taxon>
        <taxon>Fungi</taxon>
        <taxon>Dikarya</taxon>
        <taxon>Ascomycota</taxon>
        <taxon>Pezizomycotina</taxon>
        <taxon>Dothideomycetes</taxon>
        <taxon>Dothideomycetes incertae sedis</taxon>
        <taxon>Botryosphaeriales</taxon>
        <taxon>Botryosphaeriaceae</taxon>
        <taxon>Diplodia</taxon>
    </lineage>
</organism>
<comment type="caution">
    <text evidence="1">The sequence shown here is derived from an EMBL/GenBank/DDBJ whole genome shotgun (WGS) entry which is preliminary data.</text>
</comment>
<evidence type="ECO:0000313" key="1">
    <source>
        <dbReference type="EMBL" id="KKY17583.1"/>
    </source>
</evidence>
<proteinExistence type="predicted"/>
<dbReference type="EMBL" id="LAQI01000147">
    <property type="protein sequence ID" value="KKY17583.1"/>
    <property type="molecule type" value="Genomic_DNA"/>
</dbReference>
<accession>A0A0G2G0V3</accession>
<gene>
    <name evidence="1" type="ORF">UCDDS831_g06291</name>
</gene>